<dbReference type="RefSeq" id="WP_149400278.1">
    <property type="nucleotide sequence ID" value="NZ_BIXY01000007.1"/>
</dbReference>
<reference evidence="1 2" key="1">
    <citation type="submission" date="2019-01" db="EMBL/GenBank/DDBJ databases">
        <title>Draft genome sequence of Dictyobacter sp. Uno17.</title>
        <authorList>
            <person name="Wang C.M."/>
            <person name="Zheng Y."/>
            <person name="Sakai Y."/>
            <person name="Abe K."/>
            <person name="Yokota A."/>
            <person name="Yabe S."/>
        </authorList>
    </citation>
    <scope>NUCLEOTIDE SEQUENCE [LARGE SCALE GENOMIC DNA]</scope>
    <source>
        <strain evidence="1 2">Uno17</strain>
    </source>
</reference>
<dbReference type="EMBL" id="BIXY01000007">
    <property type="protein sequence ID" value="GCF07248.1"/>
    <property type="molecule type" value="Genomic_DNA"/>
</dbReference>
<evidence type="ECO:0000313" key="1">
    <source>
        <dbReference type="EMBL" id="GCF07248.1"/>
    </source>
</evidence>
<proteinExistence type="predicted"/>
<sequence>MNDHSYFVPVTALTSLHTSSVDQPSKEFLLEIWLDDTLSPWRRMLTLHECLASVEQLVSGTTFQIRCHFNRREIGCGQYRKQSSGIVVDTEEGVLMGLFTPLLRVSSTNILQ</sequence>
<dbReference type="OrthoDB" id="161537at2"/>
<name>A0A5A5T787_9CHLR</name>
<gene>
    <name evidence="1" type="ORF">KDI_08120</name>
</gene>
<dbReference type="AlphaFoldDB" id="A0A5A5T787"/>
<accession>A0A5A5T787</accession>
<dbReference type="Proteomes" id="UP000322530">
    <property type="component" value="Unassembled WGS sequence"/>
</dbReference>
<keyword evidence="2" id="KW-1185">Reference proteome</keyword>
<comment type="caution">
    <text evidence="1">The sequence shown here is derived from an EMBL/GenBank/DDBJ whole genome shotgun (WGS) entry which is preliminary data.</text>
</comment>
<protein>
    <submittedName>
        <fullName evidence="1">Uncharacterized protein</fullName>
    </submittedName>
</protein>
<organism evidence="1 2">
    <name type="scientific">Dictyobacter arantiisoli</name>
    <dbReference type="NCBI Taxonomy" id="2014874"/>
    <lineage>
        <taxon>Bacteria</taxon>
        <taxon>Bacillati</taxon>
        <taxon>Chloroflexota</taxon>
        <taxon>Ktedonobacteria</taxon>
        <taxon>Ktedonobacterales</taxon>
        <taxon>Dictyobacteraceae</taxon>
        <taxon>Dictyobacter</taxon>
    </lineage>
</organism>
<evidence type="ECO:0000313" key="2">
    <source>
        <dbReference type="Proteomes" id="UP000322530"/>
    </source>
</evidence>